<organism evidence="2">
    <name type="scientific">Culex pipiens</name>
    <name type="common">House mosquito</name>
    <dbReference type="NCBI Taxonomy" id="7175"/>
    <lineage>
        <taxon>Eukaryota</taxon>
        <taxon>Metazoa</taxon>
        <taxon>Ecdysozoa</taxon>
        <taxon>Arthropoda</taxon>
        <taxon>Hexapoda</taxon>
        <taxon>Insecta</taxon>
        <taxon>Pterygota</taxon>
        <taxon>Neoptera</taxon>
        <taxon>Endopterygota</taxon>
        <taxon>Diptera</taxon>
        <taxon>Nematocera</taxon>
        <taxon>Culicoidea</taxon>
        <taxon>Culicidae</taxon>
        <taxon>Culicinae</taxon>
        <taxon>Culicini</taxon>
        <taxon>Culex</taxon>
        <taxon>Culex</taxon>
    </lineage>
</organism>
<protein>
    <submittedName>
        <fullName evidence="2">(northern house mosquito) hypothetical protein</fullName>
    </submittedName>
</protein>
<sequence length="133" mass="14809">MSLSLAEIAQNFNSTLLACTQRTLICSSMLLKLLHSLSCPQISTKESHSETEDSGADDTSSIVDGHLRNGDGNNARFCFKDAKKPRTIFFRDPQQSAVLLCFVLVALTFLRPPRPPPRRRRRRSAAKADDEGF</sequence>
<proteinExistence type="predicted"/>
<feature type="region of interest" description="Disordered" evidence="1">
    <location>
        <begin position="113"/>
        <end position="133"/>
    </location>
</feature>
<accession>A0A8D8F7A5</accession>
<dbReference type="EMBL" id="HBUE01044493">
    <property type="protein sequence ID" value="CAG6461982.1"/>
    <property type="molecule type" value="Transcribed_RNA"/>
</dbReference>
<feature type="region of interest" description="Disordered" evidence="1">
    <location>
        <begin position="44"/>
        <end position="71"/>
    </location>
</feature>
<feature type="compositionally biased region" description="Basic residues" evidence="1">
    <location>
        <begin position="116"/>
        <end position="125"/>
    </location>
</feature>
<name>A0A8D8F7A5_CULPI</name>
<evidence type="ECO:0000313" key="2">
    <source>
        <dbReference type="EMBL" id="CAG6461982.1"/>
    </source>
</evidence>
<evidence type="ECO:0000256" key="1">
    <source>
        <dbReference type="SAM" id="MobiDB-lite"/>
    </source>
</evidence>
<dbReference type="AlphaFoldDB" id="A0A8D8F7A5"/>
<reference evidence="2" key="1">
    <citation type="submission" date="2021-05" db="EMBL/GenBank/DDBJ databases">
        <authorList>
            <person name="Alioto T."/>
            <person name="Alioto T."/>
            <person name="Gomez Garrido J."/>
        </authorList>
    </citation>
    <scope>NUCLEOTIDE SEQUENCE</scope>
</reference>